<evidence type="ECO:0000256" key="12">
    <source>
        <dbReference type="ARBA" id="ARBA00044150"/>
    </source>
</evidence>
<reference evidence="18" key="1">
    <citation type="submission" date="2023-04" db="EMBL/GenBank/DDBJ databases">
        <title>Sphingomonas sp. MAHUQ-71 isolated from rice field.</title>
        <authorList>
            <person name="Huq M.A."/>
        </authorList>
    </citation>
    <scope>NUCLEOTIDE SEQUENCE</scope>
    <source>
        <strain evidence="18">MAHUQ-71</strain>
    </source>
</reference>
<dbReference type="RefSeq" id="WP_281044374.1">
    <property type="nucleotide sequence ID" value="NZ_JARYGZ010000001.1"/>
</dbReference>
<comment type="cofactor">
    <cofactor evidence="2">
        <name>FAD</name>
        <dbReference type="ChEBI" id="CHEBI:57692"/>
    </cofactor>
</comment>
<gene>
    <name evidence="18" type="ORF">QGN17_10235</name>
</gene>
<evidence type="ECO:0000256" key="14">
    <source>
        <dbReference type="ARBA" id="ARBA00044295"/>
    </source>
</evidence>
<evidence type="ECO:0000256" key="1">
    <source>
        <dbReference type="ARBA" id="ARBA00001917"/>
    </source>
</evidence>
<keyword evidence="5" id="KW-0285">Flavoprotein</keyword>
<evidence type="ECO:0000256" key="15">
    <source>
        <dbReference type="ARBA" id="ARBA00047316"/>
    </source>
</evidence>
<dbReference type="PROSITE" id="PS50206">
    <property type="entry name" value="RHODANESE_3"/>
    <property type="match status" value="1"/>
</dbReference>
<sequence>MRYSLLSLAAKAFGGHRGWAPTWRDAAPAEGYDIVIVGGGGHGLATAYYLAKVHGIRRVAVIEKGWIGGGNAGRNTTIIRSNYGLPGNEPFYEWSMKLWEGLEQELNYNAMVSQRGVLNLYHSDGQRDAYARRGNAMRLHGVDAELLDQDGVRKLAPFLAFDHARFPIQGGLYQGRGGTARHDAVNWGYAHAASALGVDIIQNCELTGFVRDASGAVTGVETTRGTIRTGKVGVAVAGNSSRVAAMAGLRLPIESHVLQAFVSEGLKPVIPGVVTFGAGHFYISQSDKGGLVFGGDIDGYNSYAQRGNMPVVEDVCEGGMAIMPMIGRARLLRSWGGIMDMSMDGSPIIDTTPVPGLYLNAGWCYGGFKATPASGWCFAHLLATDGPHETATAYRLDRFRTGHLIDEKGVGAQPNLH</sequence>
<dbReference type="PANTHER" id="PTHR13847:SF287">
    <property type="entry name" value="FAD-DEPENDENT OXIDOREDUCTASE DOMAIN-CONTAINING PROTEIN 1"/>
    <property type="match status" value="1"/>
</dbReference>
<dbReference type="EC" id="1.5.3.24" evidence="11"/>
<evidence type="ECO:0000256" key="3">
    <source>
        <dbReference type="ARBA" id="ARBA00004496"/>
    </source>
</evidence>
<dbReference type="InterPro" id="IPR006076">
    <property type="entry name" value="FAD-dep_OxRdtase"/>
</dbReference>
<dbReference type="NCBIfam" id="TIGR01373">
    <property type="entry name" value="soxB"/>
    <property type="match status" value="1"/>
</dbReference>
<feature type="domain" description="Rhodanese" evidence="17">
    <location>
        <begin position="34"/>
        <end position="78"/>
    </location>
</feature>
<accession>A0ABT6N2V5</accession>
<comment type="similarity">
    <text evidence="10">Belongs to the SoxB family.</text>
</comment>
<evidence type="ECO:0000256" key="5">
    <source>
        <dbReference type="ARBA" id="ARBA00022630"/>
    </source>
</evidence>
<dbReference type="InterPro" id="IPR036188">
    <property type="entry name" value="FAD/NAD-bd_sf"/>
</dbReference>
<evidence type="ECO:0000256" key="11">
    <source>
        <dbReference type="ARBA" id="ARBA00044044"/>
    </source>
</evidence>
<comment type="subcellular location">
    <subcellularLocation>
        <location evidence="3">Cytoplasm</location>
    </subcellularLocation>
</comment>
<comment type="cofactor">
    <cofactor evidence="1">
        <name>FMN</name>
        <dbReference type="ChEBI" id="CHEBI:58210"/>
    </cofactor>
</comment>
<dbReference type="InterPro" id="IPR006278">
    <property type="entry name" value="SoxB"/>
</dbReference>
<evidence type="ECO:0000313" key="19">
    <source>
        <dbReference type="Proteomes" id="UP001160625"/>
    </source>
</evidence>
<keyword evidence="4" id="KW-0963">Cytoplasm</keyword>
<dbReference type="Pfam" id="PF01266">
    <property type="entry name" value="DAO"/>
    <property type="match status" value="1"/>
</dbReference>
<dbReference type="EMBL" id="JARYGZ010000001">
    <property type="protein sequence ID" value="MDH7639108.1"/>
    <property type="molecule type" value="Genomic_DNA"/>
</dbReference>
<evidence type="ECO:0000256" key="13">
    <source>
        <dbReference type="ARBA" id="ARBA00044216"/>
    </source>
</evidence>
<evidence type="ECO:0000256" key="9">
    <source>
        <dbReference type="ARBA" id="ARBA00023002"/>
    </source>
</evidence>
<keyword evidence="8" id="KW-0274">FAD</keyword>
<evidence type="ECO:0000313" key="18">
    <source>
        <dbReference type="EMBL" id="MDH7639108.1"/>
    </source>
</evidence>
<dbReference type="SUPFAM" id="SSF51905">
    <property type="entry name" value="FAD/NAD(P)-binding domain"/>
    <property type="match status" value="1"/>
</dbReference>
<keyword evidence="19" id="KW-1185">Reference proteome</keyword>
<evidence type="ECO:0000256" key="8">
    <source>
        <dbReference type="ARBA" id="ARBA00022827"/>
    </source>
</evidence>
<evidence type="ECO:0000256" key="7">
    <source>
        <dbReference type="ARBA" id="ARBA00022741"/>
    </source>
</evidence>
<dbReference type="PANTHER" id="PTHR13847">
    <property type="entry name" value="SARCOSINE DEHYDROGENASE-RELATED"/>
    <property type="match status" value="1"/>
</dbReference>
<proteinExistence type="inferred from homology"/>
<dbReference type="Proteomes" id="UP001160625">
    <property type="component" value="Unassembled WGS sequence"/>
</dbReference>
<evidence type="ECO:0000256" key="10">
    <source>
        <dbReference type="ARBA" id="ARBA00043973"/>
    </source>
</evidence>
<comment type="catalytic activity">
    <reaction evidence="16">
        <text>sarcosine + (6S)-5,6,7,8-tetrahydrofolate + O2 = (6R)-5,10-methylene-5,6,7,8-tetrahydrofolate + glycine + H2O2</text>
        <dbReference type="Rhea" id="RHEA:70455"/>
        <dbReference type="ChEBI" id="CHEBI:15379"/>
        <dbReference type="ChEBI" id="CHEBI:15636"/>
        <dbReference type="ChEBI" id="CHEBI:16240"/>
        <dbReference type="ChEBI" id="CHEBI:57305"/>
        <dbReference type="ChEBI" id="CHEBI:57433"/>
        <dbReference type="ChEBI" id="CHEBI:57453"/>
        <dbReference type="EC" id="1.5.3.24"/>
    </reaction>
</comment>
<organism evidence="18 19">
    <name type="scientific">Sphingomonas oryzagri</name>
    <dbReference type="NCBI Taxonomy" id="3042314"/>
    <lineage>
        <taxon>Bacteria</taxon>
        <taxon>Pseudomonadati</taxon>
        <taxon>Pseudomonadota</taxon>
        <taxon>Alphaproteobacteria</taxon>
        <taxon>Sphingomonadales</taxon>
        <taxon>Sphingomonadaceae</taxon>
        <taxon>Sphingomonas</taxon>
    </lineage>
</organism>
<keyword evidence="6" id="KW-0288">FMN</keyword>
<protein>
    <recommendedName>
        <fullName evidence="12">Sarcosine oxidase subunit beta</fullName>
        <ecNumber evidence="11">1.5.3.24</ecNumber>
    </recommendedName>
    <alternativeName>
        <fullName evidence="13">Sarcosine oxidase (5,10-methylenetetrahydrofolate-forming) subunit beta</fullName>
    </alternativeName>
    <alternativeName>
        <fullName evidence="14">Tetrameric sarcosine oxidase subunit beta</fullName>
    </alternativeName>
</protein>
<keyword evidence="9" id="KW-0560">Oxidoreductase</keyword>
<name>A0ABT6N2V5_9SPHN</name>
<comment type="catalytic activity">
    <reaction evidence="15">
        <text>sarcosine + O2 + H2O = formaldehyde + glycine + H2O2</text>
        <dbReference type="Rhea" id="RHEA:13313"/>
        <dbReference type="ChEBI" id="CHEBI:15377"/>
        <dbReference type="ChEBI" id="CHEBI:15379"/>
        <dbReference type="ChEBI" id="CHEBI:16240"/>
        <dbReference type="ChEBI" id="CHEBI:16842"/>
        <dbReference type="ChEBI" id="CHEBI:57305"/>
        <dbReference type="ChEBI" id="CHEBI:57433"/>
    </reaction>
</comment>
<dbReference type="Gene3D" id="3.30.9.10">
    <property type="entry name" value="D-Amino Acid Oxidase, subunit A, domain 2"/>
    <property type="match status" value="1"/>
</dbReference>
<evidence type="ECO:0000256" key="6">
    <source>
        <dbReference type="ARBA" id="ARBA00022643"/>
    </source>
</evidence>
<evidence type="ECO:0000259" key="17">
    <source>
        <dbReference type="PROSITE" id="PS50206"/>
    </source>
</evidence>
<evidence type="ECO:0000256" key="4">
    <source>
        <dbReference type="ARBA" id="ARBA00022490"/>
    </source>
</evidence>
<evidence type="ECO:0000256" key="16">
    <source>
        <dbReference type="ARBA" id="ARBA00048917"/>
    </source>
</evidence>
<dbReference type="InterPro" id="IPR001763">
    <property type="entry name" value="Rhodanese-like_dom"/>
</dbReference>
<evidence type="ECO:0000256" key="2">
    <source>
        <dbReference type="ARBA" id="ARBA00001974"/>
    </source>
</evidence>
<dbReference type="Gene3D" id="3.50.50.60">
    <property type="entry name" value="FAD/NAD(P)-binding domain"/>
    <property type="match status" value="1"/>
</dbReference>
<keyword evidence="7" id="KW-0547">Nucleotide-binding</keyword>
<comment type="caution">
    <text evidence="18">The sequence shown here is derived from an EMBL/GenBank/DDBJ whole genome shotgun (WGS) entry which is preliminary data.</text>
</comment>